<dbReference type="AlphaFoldDB" id="A0AAV4M4L8"/>
<proteinExistence type="predicted"/>
<feature type="region of interest" description="Disordered" evidence="1">
    <location>
        <begin position="137"/>
        <end position="160"/>
    </location>
</feature>
<name>A0AAV4M4L8_BABCB</name>
<gene>
    <name evidence="2" type="ORF">BcabD6B2_57320</name>
</gene>
<dbReference type="Proteomes" id="UP001497744">
    <property type="component" value="Unassembled WGS sequence"/>
</dbReference>
<dbReference type="RefSeq" id="XP_067718365.1">
    <property type="nucleotide sequence ID" value="XM_067862264.1"/>
</dbReference>
<evidence type="ECO:0000313" key="3">
    <source>
        <dbReference type="Proteomes" id="UP001497744"/>
    </source>
</evidence>
<dbReference type="GeneID" id="94197777"/>
<protein>
    <submittedName>
        <fullName evidence="2">Proteoglycan 4</fullName>
    </submittedName>
</protein>
<feature type="region of interest" description="Disordered" evidence="1">
    <location>
        <begin position="357"/>
        <end position="377"/>
    </location>
</feature>
<accession>A0AAV4M4L8</accession>
<comment type="caution">
    <text evidence="2">The sequence shown here is derived from an EMBL/GenBank/DDBJ whole genome shotgun (WGS) entry which is preliminary data.</text>
</comment>
<evidence type="ECO:0000313" key="2">
    <source>
        <dbReference type="EMBL" id="GIX66296.1"/>
    </source>
</evidence>
<reference evidence="2 3" key="1">
    <citation type="submission" date="2021-06" db="EMBL/GenBank/DDBJ databases">
        <title>Genome sequence of Babesia caballi.</title>
        <authorList>
            <person name="Yamagishi J."/>
            <person name="Kidaka T."/>
            <person name="Ochi A."/>
        </authorList>
    </citation>
    <scope>NUCLEOTIDE SEQUENCE [LARGE SCALE GENOMIC DNA]</scope>
    <source>
        <strain evidence="2">USDA-D6B2</strain>
    </source>
</reference>
<organism evidence="2 3">
    <name type="scientific">Babesia caballi</name>
    <dbReference type="NCBI Taxonomy" id="5871"/>
    <lineage>
        <taxon>Eukaryota</taxon>
        <taxon>Sar</taxon>
        <taxon>Alveolata</taxon>
        <taxon>Apicomplexa</taxon>
        <taxon>Aconoidasida</taxon>
        <taxon>Piroplasmida</taxon>
        <taxon>Babesiidae</taxon>
        <taxon>Babesia</taxon>
    </lineage>
</organism>
<feature type="region of interest" description="Disordered" evidence="1">
    <location>
        <begin position="201"/>
        <end position="320"/>
    </location>
</feature>
<feature type="compositionally biased region" description="Low complexity" evidence="1">
    <location>
        <begin position="357"/>
        <end position="366"/>
    </location>
</feature>
<feature type="compositionally biased region" description="Low complexity" evidence="1">
    <location>
        <begin position="295"/>
        <end position="306"/>
    </location>
</feature>
<feature type="compositionally biased region" description="Polar residues" evidence="1">
    <location>
        <begin position="255"/>
        <end position="274"/>
    </location>
</feature>
<keyword evidence="3" id="KW-1185">Reference proteome</keyword>
<sequence>MVFARTFSVVFTGGAILCMALLSLLGTLAARDIDVANIKKLTPDRYEHMKALIGEFAEKAPARLTVQSTSAPAAPETKSPTAELKAVVKPFVEPTPEPVVAVAMDAAEKVGKRSKRPRSVEEKENAELFRELPLMKSSDTKDNVPRSRRSAVMSKTGVEAKATTNGASKDLLEEEAMSPRIVSAILKKGSYTNLQLTTDLDAKPPTVASPPVPTIVNNETYDVSPPGDLKQDGLPPATPSEAGLLDTAAGPESNIAATETATGPENDAGTSSSALRGKEVTNPGESLAAEDDSDIPSTPSSSTTLPETKDADVATKKALTPVKPPRRVRFCVGGNLVEPSASASNLRAVPKGDVLPRRSALRSSSATESQVETPTALGKGDYGYTVDVSAGMGGQVHPRPCTSEHCAMADNAVDADAPIVSEPTGNAVPWYQLYDVPDSLVEVDPYDSEYYYRDPVPVPESGAGSVKYASLVFPEDHIYEEVPGGGEDEYLYMRSRPSYSENSRQSDGNSPIYENIPLIRCPDVVLPTKSAEAPEVPERRSFRNSDPVLNIRPRSARLTDKFTNGVENASSKVQSKLSTVGAYAKKKAKALKRFILGRGKEFCYAVDAVGDVIEDGVNDTRRTAAYAISKLHDKVEPSSGRYSSSGEAAY</sequence>
<evidence type="ECO:0000256" key="1">
    <source>
        <dbReference type="SAM" id="MobiDB-lite"/>
    </source>
</evidence>
<dbReference type="EMBL" id="BPLF01000006">
    <property type="protein sequence ID" value="GIX66296.1"/>
    <property type="molecule type" value="Genomic_DNA"/>
</dbReference>